<evidence type="ECO:0000256" key="7">
    <source>
        <dbReference type="ARBA" id="ARBA00023136"/>
    </source>
</evidence>
<dbReference type="Proteomes" id="UP000247602">
    <property type="component" value="Unassembled WGS sequence"/>
</dbReference>
<evidence type="ECO:0000313" key="12">
    <source>
        <dbReference type="EMBL" id="PZA23228.1"/>
    </source>
</evidence>
<feature type="transmembrane region" description="Helical" evidence="9">
    <location>
        <begin position="80"/>
        <end position="101"/>
    </location>
</feature>
<feature type="transmembrane region" description="Helical" evidence="9">
    <location>
        <begin position="121"/>
        <end position="146"/>
    </location>
</feature>
<keyword evidence="6 9" id="KW-1133">Transmembrane helix</keyword>
<dbReference type="GO" id="GO:0022857">
    <property type="term" value="F:transmembrane transporter activity"/>
    <property type="evidence" value="ECO:0007669"/>
    <property type="project" value="TreeGrafter"/>
</dbReference>
<evidence type="ECO:0000256" key="8">
    <source>
        <dbReference type="ARBA" id="ARBA00038436"/>
    </source>
</evidence>
<reference evidence="11 14" key="2">
    <citation type="submission" date="2020-08" db="EMBL/GenBank/DDBJ databases">
        <title>Sequencing the genomes of 1000 actinobacteria strains.</title>
        <authorList>
            <person name="Klenk H.-P."/>
        </authorList>
    </citation>
    <scope>NUCLEOTIDE SEQUENCE [LARGE SCALE GENOMIC DNA]</scope>
    <source>
        <strain evidence="11 14">DSM 16678</strain>
    </source>
</reference>
<evidence type="ECO:0000313" key="11">
    <source>
        <dbReference type="EMBL" id="MBB3674711.1"/>
    </source>
</evidence>
<dbReference type="EMBL" id="JACIBU010000001">
    <property type="protein sequence ID" value="MBB3674711.1"/>
    <property type="molecule type" value="Genomic_DNA"/>
</dbReference>
<keyword evidence="5 9" id="KW-0812">Transmembrane</keyword>
<gene>
    <name evidence="12" type="ORF">DMO24_00755</name>
    <name evidence="11" type="ORF">FHX36_000446</name>
</gene>
<evidence type="ECO:0000256" key="4">
    <source>
        <dbReference type="ARBA" id="ARBA00022519"/>
    </source>
</evidence>
<evidence type="ECO:0000256" key="5">
    <source>
        <dbReference type="ARBA" id="ARBA00022692"/>
    </source>
</evidence>
<keyword evidence="2" id="KW-0813">Transport</keyword>
<evidence type="ECO:0000256" key="2">
    <source>
        <dbReference type="ARBA" id="ARBA00022448"/>
    </source>
</evidence>
<comment type="subcellular location">
    <subcellularLocation>
        <location evidence="1">Cell inner membrane</location>
        <topology evidence="1">Multi-pass membrane protein</topology>
    </subcellularLocation>
</comment>
<proteinExistence type="inferred from homology"/>
<keyword evidence="13" id="KW-1185">Reference proteome</keyword>
<organism evidence="12 13">
    <name type="scientific">Modestobacter versicolor</name>
    <dbReference type="NCBI Taxonomy" id="429133"/>
    <lineage>
        <taxon>Bacteria</taxon>
        <taxon>Bacillati</taxon>
        <taxon>Actinomycetota</taxon>
        <taxon>Actinomycetes</taxon>
        <taxon>Geodermatophilales</taxon>
        <taxon>Geodermatophilaceae</taxon>
        <taxon>Modestobacter</taxon>
    </lineage>
</organism>
<keyword evidence="3" id="KW-1003">Cell membrane</keyword>
<sequence length="161" mass="17023">MVTAIEIGLAAAATVLMFLLVLAQAGQRYLPIDGWPWTGELARFCLVWLAFVVTGVLVTTDGHIALEVVDLVKNPLVVRAVRVFACLVVAAIGAGFAVEAFELMQSQARLKSPSLRMPMPWLYVLPLIGFVSTAVRGLVAAGVIAVRGVPAGHAPMMAGVE</sequence>
<accession>A0A323VWT4</accession>
<dbReference type="InterPro" id="IPR055348">
    <property type="entry name" value="DctQ"/>
</dbReference>
<dbReference type="Pfam" id="PF04290">
    <property type="entry name" value="DctQ"/>
    <property type="match status" value="1"/>
</dbReference>
<keyword evidence="4" id="KW-0997">Cell inner membrane</keyword>
<evidence type="ECO:0000256" key="1">
    <source>
        <dbReference type="ARBA" id="ARBA00004429"/>
    </source>
</evidence>
<dbReference type="GO" id="GO:0015740">
    <property type="term" value="P:C4-dicarboxylate transport"/>
    <property type="evidence" value="ECO:0007669"/>
    <property type="project" value="TreeGrafter"/>
</dbReference>
<comment type="similarity">
    <text evidence="8">Belongs to the TRAP transporter small permease family.</text>
</comment>
<evidence type="ECO:0000256" key="3">
    <source>
        <dbReference type="ARBA" id="ARBA00022475"/>
    </source>
</evidence>
<evidence type="ECO:0000313" key="14">
    <source>
        <dbReference type="Proteomes" id="UP000580718"/>
    </source>
</evidence>
<protein>
    <submittedName>
        <fullName evidence="12">TRAP transporter small permease</fullName>
    </submittedName>
    <submittedName>
        <fullName evidence="11">TRAP-type C4-dicarboxylate transport system permease small subunit</fullName>
    </submittedName>
</protein>
<comment type="caution">
    <text evidence="12">The sequence shown here is derived from an EMBL/GenBank/DDBJ whole genome shotgun (WGS) entry which is preliminary data.</text>
</comment>
<evidence type="ECO:0000256" key="9">
    <source>
        <dbReference type="SAM" id="Phobius"/>
    </source>
</evidence>
<keyword evidence="7 9" id="KW-0472">Membrane</keyword>
<dbReference type="Proteomes" id="UP000580718">
    <property type="component" value="Unassembled WGS sequence"/>
</dbReference>
<reference evidence="12 13" key="1">
    <citation type="submission" date="2018-06" db="EMBL/GenBank/DDBJ databases">
        <title>Draft genome sequence of Modestobacter versicolor CP153-2.</title>
        <authorList>
            <person name="Gundlapally S.R."/>
        </authorList>
    </citation>
    <scope>NUCLEOTIDE SEQUENCE [LARGE SCALE GENOMIC DNA]</scope>
    <source>
        <strain evidence="12 13">CP153-2</strain>
    </source>
</reference>
<dbReference type="PANTHER" id="PTHR35011">
    <property type="entry name" value="2,3-DIKETO-L-GULONATE TRAP TRANSPORTER SMALL PERMEASE PROTEIN YIAM"/>
    <property type="match status" value="1"/>
</dbReference>
<evidence type="ECO:0000259" key="10">
    <source>
        <dbReference type="Pfam" id="PF04290"/>
    </source>
</evidence>
<dbReference type="InterPro" id="IPR007387">
    <property type="entry name" value="TRAP_DctQ"/>
</dbReference>
<name>A0A323VWT4_9ACTN</name>
<dbReference type="OrthoDB" id="3557025at2"/>
<dbReference type="PANTHER" id="PTHR35011:SF2">
    <property type="entry name" value="2,3-DIKETO-L-GULONATE TRAP TRANSPORTER SMALL PERMEASE PROTEIN YIAM"/>
    <property type="match status" value="1"/>
</dbReference>
<feature type="transmembrane region" description="Helical" evidence="9">
    <location>
        <begin position="41"/>
        <end position="59"/>
    </location>
</feature>
<evidence type="ECO:0000313" key="13">
    <source>
        <dbReference type="Proteomes" id="UP000247602"/>
    </source>
</evidence>
<dbReference type="RefSeq" id="WP_110550361.1">
    <property type="nucleotide sequence ID" value="NZ_JACIBU010000001.1"/>
</dbReference>
<dbReference type="GO" id="GO:0005886">
    <property type="term" value="C:plasma membrane"/>
    <property type="evidence" value="ECO:0007669"/>
    <property type="project" value="UniProtKB-SubCell"/>
</dbReference>
<dbReference type="AlphaFoldDB" id="A0A323VWT4"/>
<feature type="domain" description="Tripartite ATP-independent periplasmic transporters DctQ component" evidence="10">
    <location>
        <begin position="17"/>
        <end position="140"/>
    </location>
</feature>
<dbReference type="EMBL" id="QKNV01000009">
    <property type="protein sequence ID" value="PZA23228.1"/>
    <property type="molecule type" value="Genomic_DNA"/>
</dbReference>
<evidence type="ECO:0000256" key="6">
    <source>
        <dbReference type="ARBA" id="ARBA00022989"/>
    </source>
</evidence>